<protein>
    <submittedName>
        <fullName evidence="7">Rho guanine nucleotide exchange factor (GEF) 16</fullName>
    </submittedName>
</protein>
<feature type="region of interest" description="Disordered" evidence="4">
    <location>
        <begin position="1"/>
        <end position="42"/>
    </location>
</feature>
<dbReference type="Pfam" id="PF00621">
    <property type="entry name" value="RhoGEF"/>
    <property type="match status" value="1"/>
</dbReference>
<evidence type="ECO:0000259" key="6">
    <source>
        <dbReference type="PROSITE" id="PS50010"/>
    </source>
</evidence>
<dbReference type="AlphaFoldDB" id="A0A8C9RE36"/>
<feature type="domain" description="DH" evidence="6">
    <location>
        <begin position="258"/>
        <end position="411"/>
    </location>
</feature>
<dbReference type="CDD" id="cd00160">
    <property type="entry name" value="RhoGEF"/>
    <property type="match status" value="1"/>
</dbReference>
<dbReference type="SMART" id="SM00325">
    <property type="entry name" value="RhoGEF"/>
    <property type="match status" value="1"/>
</dbReference>
<keyword evidence="2" id="KW-0344">Guanine-nucleotide releasing factor</keyword>
<dbReference type="PANTHER" id="PTHR12845">
    <property type="entry name" value="GUANINE NUCLEOTIDE EXCHANGE FACTOR"/>
    <property type="match status" value="1"/>
</dbReference>
<dbReference type="InterPro" id="IPR035899">
    <property type="entry name" value="DBL_dom_sf"/>
</dbReference>
<name>A0A8C9RE36_SCLFO</name>
<evidence type="ECO:0000256" key="1">
    <source>
        <dbReference type="ARBA" id="ARBA00022443"/>
    </source>
</evidence>
<dbReference type="SMART" id="SM00326">
    <property type="entry name" value="SH3"/>
    <property type="match status" value="1"/>
</dbReference>
<dbReference type="CDD" id="cd11938">
    <property type="entry name" value="SH3_ARHGEF16_26"/>
    <property type="match status" value="1"/>
</dbReference>
<dbReference type="GO" id="GO:0005085">
    <property type="term" value="F:guanyl-nucleotide exchange factor activity"/>
    <property type="evidence" value="ECO:0007669"/>
    <property type="project" value="UniProtKB-KW"/>
</dbReference>
<dbReference type="SUPFAM" id="SSF50044">
    <property type="entry name" value="SH3-domain"/>
    <property type="match status" value="1"/>
</dbReference>
<keyword evidence="1 3" id="KW-0728">SH3 domain</keyword>
<dbReference type="InterPro" id="IPR000219">
    <property type="entry name" value="DH_dom"/>
</dbReference>
<dbReference type="Pfam" id="PF00018">
    <property type="entry name" value="SH3_1"/>
    <property type="match status" value="1"/>
</dbReference>
<feature type="domain" description="SH3" evidence="5">
    <location>
        <begin position="597"/>
        <end position="657"/>
    </location>
</feature>
<evidence type="ECO:0000259" key="5">
    <source>
        <dbReference type="PROSITE" id="PS50002"/>
    </source>
</evidence>
<dbReference type="OrthoDB" id="27593at2759"/>
<sequence>MSQQQSDSLAGDEAPLLDAGSSAPDLQVDRGSGAVDDPPVSGQAEVVLSTDSLAALKLGTQQIIPKGLAVASRPRVRPRHHTAVVTLPVTREARPVPFPEVQLSQASAEDDDIDGAGVQRRMNRRNMSYRVAMTSVGNDIVSRTLPASALKAVSEDETPSVQPPSGQEGDKVTVTLRRRTGQKKGGSFKDDPQLYQEIRERGLHAEGHGGDGEAPDEQPGRDRNIVVKSFRPTQLTWSQLPQVQETGVLESMSAEERKRQEAMFEIITSEYSYQHSLGILVRHFKESAELRATMTKTEHHHLFSNISVIQAISQKFFEELDMRHQENPILKDISDIVQRHASNHFSPYITYCSNETFQQRTLQKLLSSNSAFKEVLKRLECSAECGGLPIISFLILPMQRVTRLPLLMDTVEHASTVFALKTISKLVKKCNDGARTMERTEQMYTIQKQMEFGKIKPFPLISASRWLLKSGELAVCLEELNIFSKAFSHKSFFLFLFNDVLIITKKKSEESYIVIEYATLDNVTVELEPQAIKQGGSAPFPLKLSMKKNGDGRFGHLVLAAESQSVPPVIFSSTWHNERDLDTGLHQSPWPLLLTFSGLPQCEVIKAYIPKQPDELGLQQAELVIILQREEGWLYGERMRDGEQGWFPASCATEITDLTAVAGNMRRMQRLRETNV</sequence>
<keyword evidence="8" id="KW-1185">Reference proteome</keyword>
<dbReference type="InterPro" id="IPR036028">
    <property type="entry name" value="SH3-like_dom_sf"/>
</dbReference>
<reference evidence="7" key="3">
    <citation type="submission" date="2025-09" db="UniProtKB">
        <authorList>
            <consortium name="Ensembl"/>
        </authorList>
    </citation>
    <scope>IDENTIFICATION</scope>
</reference>
<reference evidence="7 8" key="1">
    <citation type="submission" date="2019-04" db="EMBL/GenBank/DDBJ databases">
        <authorList>
            <consortium name="Wellcome Sanger Institute Data Sharing"/>
        </authorList>
    </citation>
    <scope>NUCLEOTIDE SEQUENCE [LARGE SCALE GENOMIC DNA]</scope>
</reference>
<dbReference type="GeneTree" id="ENSGT01030000234571"/>
<dbReference type="PROSITE" id="PS50010">
    <property type="entry name" value="DH_2"/>
    <property type="match status" value="1"/>
</dbReference>
<dbReference type="PROSITE" id="PS50002">
    <property type="entry name" value="SH3"/>
    <property type="match status" value="1"/>
</dbReference>
<evidence type="ECO:0000313" key="8">
    <source>
        <dbReference type="Proteomes" id="UP000694397"/>
    </source>
</evidence>
<dbReference type="InterPro" id="IPR011993">
    <property type="entry name" value="PH-like_dom_sf"/>
</dbReference>
<dbReference type="Gene3D" id="1.20.900.10">
    <property type="entry name" value="Dbl homology (DH) domain"/>
    <property type="match status" value="1"/>
</dbReference>
<dbReference type="Gene3D" id="2.30.29.30">
    <property type="entry name" value="Pleckstrin-homology domain (PH domain)/Phosphotyrosine-binding domain (PTB)"/>
    <property type="match status" value="1"/>
</dbReference>
<dbReference type="Proteomes" id="UP000694397">
    <property type="component" value="Chromosome 2"/>
</dbReference>
<gene>
    <name evidence="7" type="primary">ARHGEF16</name>
    <name evidence="7" type="synonym">arhgef16</name>
</gene>
<dbReference type="Gene3D" id="2.30.30.40">
    <property type="entry name" value="SH3 Domains"/>
    <property type="match status" value="1"/>
</dbReference>
<evidence type="ECO:0000256" key="3">
    <source>
        <dbReference type="PROSITE-ProRule" id="PRU00192"/>
    </source>
</evidence>
<evidence type="ECO:0000256" key="2">
    <source>
        <dbReference type="ARBA" id="ARBA00022658"/>
    </source>
</evidence>
<organism evidence="7 8">
    <name type="scientific">Scleropages formosus</name>
    <name type="common">Asian bonytongue</name>
    <name type="synonym">Osteoglossum formosum</name>
    <dbReference type="NCBI Taxonomy" id="113540"/>
    <lineage>
        <taxon>Eukaryota</taxon>
        <taxon>Metazoa</taxon>
        <taxon>Chordata</taxon>
        <taxon>Craniata</taxon>
        <taxon>Vertebrata</taxon>
        <taxon>Euteleostomi</taxon>
        <taxon>Actinopterygii</taxon>
        <taxon>Neopterygii</taxon>
        <taxon>Teleostei</taxon>
        <taxon>Osteoglossocephala</taxon>
        <taxon>Osteoglossomorpha</taxon>
        <taxon>Osteoglossiformes</taxon>
        <taxon>Osteoglossidae</taxon>
        <taxon>Scleropages</taxon>
    </lineage>
</organism>
<dbReference type="InterPro" id="IPR047271">
    <property type="entry name" value="Ephexin-like"/>
</dbReference>
<dbReference type="Ensembl" id="ENSSFOT00015017062.2">
    <property type="protein sequence ID" value="ENSSFOP00015016873.2"/>
    <property type="gene ID" value="ENSSFOG00015010868.2"/>
</dbReference>
<dbReference type="SUPFAM" id="SSF50729">
    <property type="entry name" value="PH domain-like"/>
    <property type="match status" value="1"/>
</dbReference>
<feature type="compositionally biased region" description="Basic and acidic residues" evidence="4">
    <location>
        <begin position="187"/>
        <end position="211"/>
    </location>
</feature>
<dbReference type="InterPro" id="IPR001452">
    <property type="entry name" value="SH3_domain"/>
</dbReference>
<feature type="region of interest" description="Disordered" evidence="4">
    <location>
        <begin position="152"/>
        <end position="222"/>
    </location>
</feature>
<accession>A0A8C9RE36</accession>
<reference evidence="7" key="2">
    <citation type="submission" date="2025-08" db="UniProtKB">
        <authorList>
            <consortium name="Ensembl"/>
        </authorList>
    </citation>
    <scope>IDENTIFICATION</scope>
</reference>
<evidence type="ECO:0000313" key="7">
    <source>
        <dbReference type="Ensembl" id="ENSSFOP00015016873.2"/>
    </source>
</evidence>
<evidence type="ECO:0000256" key="4">
    <source>
        <dbReference type="SAM" id="MobiDB-lite"/>
    </source>
</evidence>
<dbReference type="SUPFAM" id="SSF48065">
    <property type="entry name" value="DBL homology domain (DH-domain)"/>
    <property type="match status" value="1"/>
</dbReference>
<proteinExistence type="predicted"/>
<dbReference type="CDD" id="cd01221">
    <property type="entry name" value="PH_ephexin"/>
    <property type="match status" value="1"/>
</dbReference>
<dbReference type="InterPro" id="IPR047270">
    <property type="entry name" value="PH_ephexin"/>
</dbReference>
<dbReference type="FunFam" id="1.20.900.10:FF:000007">
    <property type="entry name" value="rho guanine nucleotide exchange factor 19"/>
    <property type="match status" value="1"/>
</dbReference>
<dbReference type="PANTHER" id="PTHR12845:SF3">
    <property type="entry name" value="RHO GUANINE NUCLEOTIDE EXCHANGE FACTOR 16"/>
    <property type="match status" value="1"/>
</dbReference>
<dbReference type="InterPro" id="IPR035797">
    <property type="entry name" value="ARHGEF16/ARHGEF26_SH3"/>
</dbReference>